<feature type="transmembrane region" description="Helical" evidence="6">
    <location>
        <begin position="239"/>
        <end position="259"/>
    </location>
</feature>
<dbReference type="InterPro" id="IPR045069">
    <property type="entry name" value="MATE_euk"/>
</dbReference>
<evidence type="ECO:0000256" key="3">
    <source>
        <dbReference type="ARBA" id="ARBA00022692"/>
    </source>
</evidence>
<feature type="transmembrane region" description="Helical" evidence="6">
    <location>
        <begin position="63"/>
        <end position="86"/>
    </location>
</feature>
<keyword evidence="9" id="KW-1185">Reference proteome</keyword>
<evidence type="ECO:0000256" key="2">
    <source>
        <dbReference type="ARBA" id="ARBA00010199"/>
    </source>
</evidence>
<evidence type="ECO:0000313" key="8">
    <source>
        <dbReference type="EnsemblMetazoa" id="XP_019859011.1"/>
    </source>
</evidence>
<dbReference type="NCBIfam" id="TIGR00797">
    <property type="entry name" value="matE"/>
    <property type="match status" value="1"/>
</dbReference>
<dbReference type="RefSeq" id="XP_019859011.1">
    <property type="nucleotide sequence ID" value="XM_020003452.1"/>
</dbReference>
<keyword evidence="3 6" id="KW-0812">Transmembrane</keyword>
<name>A0AAN0JPQ7_AMPQE</name>
<feature type="compositionally biased region" description="Acidic residues" evidence="7">
    <location>
        <begin position="548"/>
        <end position="560"/>
    </location>
</feature>
<feature type="compositionally biased region" description="Polar residues" evidence="7">
    <location>
        <begin position="563"/>
        <end position="575"/>
    </location>
</feature>
<evidence type="ECO:0000256" key="5">
    <source>
        <dbReference type="ARBA" id="ARBA00023136"/>
    </source>
</evidence>
<proteinExistence type="inferred from homology"/>
<feature type="transmembrane region" description="Helical" evidence="6">
    <location>
        <begin position="592"/>
        <end position="615"/>
    </location>
</feature>
<dbReference type="Pfam" id="PF01554">
    <property type="entry name" value="MatE"/>
    <property type="match status" value="2"/>
</dbReference>
<dbReference type="Proteomes" id="UP000007879">
    <property type="component" value="Unassembled WGS sequence"/>
</dbReference>
<reference evidence="8" key="2">
    <citation type="submission" date="2024-06" db="UniProtKB">
        <authorList>
            <consortium name="EnsemblMetazoa"/>
        </authorList>
    </citation>
    <scope>IDENTIFICATION</scope>
</reference>
<comment type="similarity">
    <text evidence="2 6">Belongs to the multi antimicrobial extrusion (MATE) (TC 2.A.66.1) family.</text>
</comment>
<evidence type="ECO:0000256" key="1">
    <source>
        <dbReference type="ARBA" id="ARBA00004141"/>
    </source>
</evidence>
<evidence type="ECO:0000256" key="6">
    <source>
        <dbReference type="RuleBase" id="RU004914"/>
    </source>
</evidence>
<dbReference type="GO" id="GO:1990961">
    <property type="term" value="P:xenobiotic detoxification by transmembrane export across the plasma membrane"/>
    <property type="evidence" value="ECO:0007669"/>
    <property type="project" value="InterPro"/>
</dbReference>
<evidence type="ECO:0000256" key="4">
    <source>
        <dbReference type="ARBA" id="ARBA00022989"/>
    </source>
</evidence>
<feature type="transmembrane region" description="Helical" evidence="6">
    <location>
        <begin position="180"/>
        <end position="198"/>
    </location>
</feature>
<feature type="transmembrane region" description="Helical" evidence="6">
    <location>
        <begin position="139"/>
        <end position="160"/>
    </location>
</feature>
<feature type="transmembrane region" description="Helical" evidence="6">
    <location>
        <begin position="210"/>
        <end position="233"/>
    </location>
</feature>
<feature type="compositionally biased region" description="Basic and acidic residues" evidence="7">
    <location>
        <begin position="499"/>
        <end position="513"/>
    </location>
</feature>
<dbReference type="EnsemblMetazoa" id="XM_020003452.1">
    <property type="protein sequence ID" value="XP_019859011.1"/>
    <property type="gene ID" value="LOC100633117"/>
</dbReference>
<feature type="transmembrane region" description="Helical" evidence="6">
    <location>
        <begin position="466"/>
        <end position="486"/>
    </location>
</feature>
<dbReference type="AlphaFoldDB" id="A0AAN0JPQ7"/>
<evidence type="ECO:0000256" key="7">
    <source>
        <dbReference type="SAM" id="MobiDB-lite"/>
    </source>
</evidence>
<keyword evidence="5 6" id="KW-0472">Membrane</keyword>
<feature type="transmembrane region" description="Helical" evidence="6">
    <location>
        <begin position="98"/>
        <end position="119"/>
    </location>
</feature>
<protein>
    <recommendedName>
        <fullName evidence="6">Multidrug and toxin extrusion protein</fullName>
    </recommendedName>
</protein>
<accession>A0AAN0JPQ7</accession>
<feature type="transmembrane region" description="Helical" evidence="6">
    <location>
        <begin position="361"/>
        <end position="381"/>
    </location>
</feature>
<dbReference type="CDD" id="cd13132">
    <property type="entry name" value="MATE_eukaryotic"/>
    <property type="match status" value="1"/>
</dbReference>
<evidence type="ECO:0000313" key="9">
    <source>
        <dbReference type="Proteomes" id="UP000007879"/>
    </source>
</evidence>
<dbReference type="PANTHER" id="PTHR11206">
    <property type="entry name" value="MULTIDRUG RESISTANCE PROTEIN"/>
    <property type="match status" value="1"/>
</dbReference>
<dbReference type="GO" id="GO:0016020">
    <property type="term" value="C:membrane"/>
    <property type="evidence" value="ECO:0007669"/>
    <property type="project" value="UniProtKB-SubCell"/>
</dbReference>
<feature type="region of interest" description="Disordered" evidence="7">
    <location>
        <begin position="499"/>
        <end position="587"/>
    </location>
</feature>
<reference evidence="9" key="1">
    <citation type="journal article" date="2010" name="Nature">
        <title>The Amphimedon queenslandica genome and the evolution of animal complexity.</title>
        <authorList>
            <person name="Srivastava M."/>
            <person name="Simakov O."/>
            <person name="Chapman J."/>
            <person name="Fahey B."/>
            <person name="Gauthier M.E."/>
            <person name="Mitros T."/>
            <person name="Richards G.S."/>
            <person name="Conaco C."/>
            <person name="Dacre M."/>
            <person name="Hellsten U."/>
            <person name="Larroux C."/>
            <person name="Putnam N.H."/>
            <person name="Stanke M."/>
            <person name="Adamska M."/>
            <person name="Darling A."/>
            <person name="Degnan S.M."/>
            <person name="Oakley T.H."/>
            <person name="Plachetzki D.C."/>
            <person name="Zhai Y."/>
            <person name="Adamski M."/>
            <person name="Calcino A."/>
            <person name="Cummins S.F."/>
            <person name="Goodstein D.M."/>
            <person name="Harris C."/>
            <person name="Jackson D.J."/>
            <person name="Leys S.P."/>
            <person name="Shu S."/>
            <person name="Woodcroft B.J."/>
            <person name="Vervoort M."/>
            <person name="Kosik K.S."/>
            <person name="Manning G."/>
            <person name="Degnan B.M."/>
            <person name="Rokhsar D.S."/>
        </authorList>
    </citation>
    <scope>NUCLEOTIDE SEQUENCE [LARGE SCALE GENOMIC DNA]</scope>
</reference>
<feature type="transmembrane region" description="Helical" evidence="6">
    <location>
        <begin position="431"/>
        <end position="454"/>
    </location>
</feature>
<feature type="transmembrane region" description="Helical" evidence="6">
    <location>
        <begin position="321"/>
        <end position="340"/>
    </location>
</feature>
<sequence length="662" mass="72308">MGEVAREEAKVGSSPVNGWVVQTDSRPTVATSTTGKVRLSLLSLIKTALCGWIKLELITLIKLALPIILTLVFQNMILFISLIFVGHINDRSLELDSVALAGSFGNITGISVGIGLSSAADTLCSQTFGYKNYKRVGHIFQRGVVILLLLSVFVCCIWLNTDSILLLLQQAPCVAKFSGTYVQIFCLALPPFFVYWMLQKYFQAQSIVWPFIFTGALSNVACAIFHAIFVVWADLGVNGAAISMVLSYYCFAIFLIIYIRLRKLHAKTWDGWSWESLNEWGQFLKLGIPGVAMTCLEWVSFEIAAFVLGSISEVELAVNSIMVNVLMVIFMIPLGISIAAGVRIGNELGAGNPQNAKRASLVAMAVVFTNTVIQVICLQATKFYFGLIYTKDSEVLSKIPGLVDIVCILLFADQLQLSLRGVVLGCGQQVFASVINFIAFYIIGLPIGISLALLTDLGSRGMWSGLATASYFQLFCLLVFMARLNWKKESDKAILRSKGEEERKMEDEERGSTSDEVELVSMTTDISRESKEAILQDSSQDTAQEKYAEDEEEGEAEQGDEQSLLSQNSGDTDSSIPHKPTHNKKSQHVRLLLTKGSVFLFGIVLVVAAGIASMFHPPESIINGNYSECIATTSGGGVFEPGPIESSILFTIAPTPTNALDY</sequence>
<organism evidence="8 9">
    <name type="scientific">Amphimedon queenslandica</name>
    <name type="common">Sponge</name>
    <dbReference type="NCBI Taxonomy" id="400682"/>
    <lineage>
        <taxon>Eukaryota</taxon>
        <taxon>Metazoa</taxon>
        <taxon>Porifera</taxon>
        <taxon>Demospongiae</taxon>
        <taxon>Heteroscleromorpha</taxon>
        <taxon>Haplosclerida</taxon>
        <taxon>Niphatidae</taxon>
        <taxon>Amphimedon</taxon>
    </lineage>
</organism>
<keyword evidence="4 6" id="KW-1133">Transmembrane helix</keyword>
<dbReference type="InterPro" id="IPR002528">
    <property type="entry name" value="MATE_fam"/>
</dbReference>
<dbReference type="GO" id="GO:0015297">
    <property type="term" value="F:antiporter activity"/>
    <property type="evidence" value="ECO:0007669"/>
    <property type="project" value="InterPro"/>
</dbReference>
<comment type="subcellular location">
    <subcellularLocation>
        <location evidence="1">Membrane</location>
        <topology evidence="1">Multi-pass membrane protein</topology>
    </subcellularLocation>
</comment>
<dbReference type="GO" id="GO:0042910">
    <property type="term" value="F:xenobiotic transmembrane transporter activity"/>
    <property type="evidence" value="ECO:0007669"/>
    <property type="project" value="InterPro"/>
</dbReference>
<dbReference type="GeneID" id="100633117"/>